<feature type="compositionally biased region" description="Low complexity" evidence="2">
    <location>
        <begin position="528"/>
        <end position="538"/>
    </location>
</feature>
<dbReference type="Gene3D" id="3.40.50.1820">
    <property type="entry name" value="alpha/beta hydrolase"/>
    <property type="match status" value="1"/>
</dbReference>
<evidence type="ECO:0000259" key="4">
    <source>
        <dbReference type="Pfam" id="PF00135"/>
    </source>
</evidence>
<reference evidence="5 6" key="1">
    <citation type="journal article" date="2019" name="Commun. Biol.">
        <title>The bagworm genome reveals a unique fibroin gene that provides high tensile strength.</title>
        <authorList>
            <person name="Kono N."/>
            <person name="Nakamura H."/>
            <person name="Ohtoshi R."/>
            <person name="Tomita M."/>
            <person name="Numata K."/>
            <person name="Arakawa K."/>
        </authorList>
    </citation>
    <scope>NUCLEOTIDE SEQUENCE [LARGE SCALE GENOMIC DNA]</scope>
</reference>
<evidence type="ECO:0000256" key="1">
    <source>
        <dbReference type="ARBA" id="ARBA00023180"/>
    </source>
</evidence>
<gene>
    <name evidence="5" type="ORF">EVAR_3623_1</name>
</gene>
<dbReference type="STRING" id="151549.A0A4C1SWH3"/>
<evidence type="ECO:0000256" key="2">
    <source>
        <dbReference type="SAM" id="MobiDB-lite"/>
    </source>
</evidence>
<dbReference type="Proteomes" id="UP000299102">
    <property type="component" value="Unassembled WGS sequence"/>
</dbReference>
<keyword evidence="1" id="KW-0325">Glycoprotein</keyword>
<feature type="chain" id="PRO_5020031624" evidence="3">
    <location>
        <begin position="18"/>
        <end position="630"/>
    </location>
</feature>
<dbReference type="Pfam" id="PF00135">
    <property type="entry name" value="COesterase"/>
    <property type="match status" value="1"/>
</dbReference>
<organism evidence="5 6">
    <name type="scientific">Eumeta variegata</name>
    <name type="common">Bagworm moth</name>
    <name type="synonym">Eumeta japonica</name>
    <dbReference type="NCBI Taxonomy" id="151549"/>
    <lineage>
        <taxon>Eukaryota</taxon>
        <taxon>Metazoa</taxon>
        <taxon>Ecdysozoa</taxon>
        <taxon>Arthropoda</taxon>
        <taxon>Hexapoda</taxon>
        <taxon>Insecta</taxon>
        <taxon>Pterygota</taxon>
        <taxon>Neoptera</taxon>
        <taxon>Endopterygota</taxon>
        <taxon>Lepidoptera</taxon>
        <taxon>Glossata</taxon>
        <taxon>Ditrysia</taxon>
        <taxon>Tineoidea</taxon>
        <taxon>Psychidae</taxon>
        <taxon>Oiketicinae</taxon>
        <taxon>Eumeta</taxon>
    </lineage>
</organism>
<dbReference type="AlphaFoldDB" id="A0A4C1SWH3"/>
<dbReference type="InterPro" id="IPR050309">
    <property type="entry name" value="Type-B_Carboxylest/Lipase"/>
</dbReference>
<sequence length="630" mass="70571">MCLKALIGVSFLALIQRQMFVENFSRNEVNLDITQQPYTDTGYLTFKGSYIKTRKGRLVSAFRGITYALTRRFEPPQRPLYTTNKRVTIDATRDGKICPQAGMLQETMEENCLTLNVYSITYNPLHPTAHDLRPVMVYFHDGAFYNGSARSDVAGPQYLLDRDLVLVTVQYRIGPFGFLSTGTVDSPGNYGLKDQAVALQWVKEYIKHFGGNPDCVTIAGSGAGAESVALHMVSPMSADLFHRAIMMGGSPTAQDSLPTNQLDLARRLADSVNCPTDKAENIVDCLKERPYQALADSLSALYKFGYDPVHIWRPVVEQDFNQSRFLTDLPERSMEAGLHQRVPLMIGRTELDYAWRAYLIINDPALLKEMNEKWAQKAQTSLELGRVNETTAQKIATALRKYYLDDQPLTRNELSARRLGSAYADALTGYPMYRLVNLMTKDHVFSDKIENGVYYYEFNYRGKYSHFYHKDTGRSIVSSEARVPHTGTMRQRSRDGLRLHTAPSQNAAREQIDRLICASGDPDRHRQSSSGSLSGSSSPKVAGQLSLYGSPVLSAVHGDELIYILGMPARFPLIMDDNSNDSLMVAVMTERIYLFCLSGNKKKPPATRSQPNKSARVSNDRRTAAFCCAV</sequence>
<dbReference type="PANTHER" id="PTHR11559">
    <property type="entry name" value="CARBOXYLESTERASE"/>
    <property type="match status" value="1"/>
</dbReference>
<dbReference type="InterPro" id="IPR029058">
    <property type="entry name" value="AB_hydrolase_fold"/>
</dbReference>
<evidence type="ECO:0000313" key="6">
    <source>
        <dbReference type="Proteomes" id="UP000299102"/>
    </source>
</evidence>
<dbReference type="InterPro" id="IPR002018">
    <property type="entry name" value="CarbesteraseB"/>
</dbReference>
<keyword evidence="6" id="KW-1185">Reference proteome</keyword>
<evidence type="ECO:0000313" key="5">
    <source>
        <dbReference type="EMBL" id="GBP06296.1"/>
    </source>
</evidence>
<protein>
    <submittedName>
        <fullName evidence="5">Venom carboxylesterase-6</fullName>
    </submittedName>
</protein>
<feature type="region of interest" description="Disordered" evidence="2">
    <location>
        <begin position="478"/>
        <end position="539"/>
    </location>
</feature>
<keyword evidence="3" id="KW-0732">Signal</keyword>
<proteinExistence type="predicted"/>
<comment type="caution">
    <text evidence="5">The sequence shown here is derived from an EMBL/GenBank/DDBJ whole genome shotgun (WGS) entry which is preliminary data.</text>
</comment>
<accession>A0A4C1SWH3</accession>
<evidence type="ECO:0000256" key="3">
    <source>
        <dbReference type="SAM" id="SignalP"/>
    </source>
</evidence>
<dbReference type="SUPFAM" id="SSF53474">
    <property type="entry name" value="alpha/beta-Hydrolases"/>
    <property type="match status" value="1"/>
</dbReference>
<dbReference type="EMBL" id="BGZK01000021">
    <property type="protein sequence ID" value="GBP06296.1"/>
    <property type="molecule type" value="Genomic_DNA"/>
</dbReference>
<dbReference type="OrthoDB" id="6363012at2759"/>
<feature type="signal peptide" evidence="3">
    <location>
        <begin position="1"/>
        <end position="17"/>
    </location>
</feature>
<name>A0A4C1SWH3_EUMVA</name>
<feature type="domain" description="Carboxylesterase type B" evidence="4">
    <location>
        <begin position="45"/>
        <end position="467"/>
    </location>
</feature>